<dbReference type="AlphaFoldDB" id="A0A380H742"/>
<dbReference type="Proteomes" id="UP000255425">
    <property type="component" value="Unassembled WGS sequence"/>
</dbReference>
<dbReference type="RefSeq" id="WP_232619653.1">
    <property type="nucleotide sequence ID" value="NZ_CP066042.1"/>
</dbReference>
<protein>
    <submittedName>
        <fullName evidence="2">Putative acetyltransferase</fullName>
    </submittedName>
</protein>
<dbReference type="Pfam" id="PF00583">
    <property type="entry name" value="Acetyltransf_1"/>
    <property type="match status" value="1"/>
</dbReference>
<sequence>MKVVQIEVLYVVPKYRKQGIETQLKRYLEIWAKDVGAIAIEVTVRNNNDNMIALNQKLGYQTAHLKMTKNL</sequence>
<name>A0A380H742_9STAP</name>
<dbReference type="GeneID" id="93796206"/>
<keyword evidence="3" id="KW-1185">Reference proteome</keyword>
<dbReference type="SUPFAM" id="SSF55729">
    <property type="entry name" value="Acyl-CoA N-acyltransferases (Nat)"/>
    <property type="match status" value="1"/>
</dbReference>
<dbReference type="CDD" id="cd04301">
    <property type="entry name" value="NAT_SF"/>
    <property type="match status" value="1"/>
</dbReference>
<gene>
    <name evidence="2" type="ORF">NCTC11807_02308</name>
</gene>
<keyword evidence="2" id="KW-0808">Transferase</keyword>
<evidence type="ECO:0000313" key="2">
    <source>
        <dbReference type="EMBL" id="SUM73754.1"/>
    </source>
</evidence>
<dbReference type="InterPro" id="IPR016181">
    <property type="entry name" value="Acyl_CoA_acyltransferase"/>
</dbReference>
<evidence type="ECO:0000313" key="3">
    <source>
        <dbReference type="Proteomes" id="UP000255425"/>
    </source>
</evidence>
<proteinExistence type="predicted"/>
<feature type="domain" description="N-acetyltransferase" evidence="1">
    <location>
        <begin position="1"/>
        <end position="71"/>
    </location>
</feature>
<dbReference type="InterPro" id="IPR000182">
    <property type="entry name" value="GNAT_dom"/>
</dbReference>
<dbReference type="Gene3D" id="3.40.630.30">
    <property type="match status" value="1"/>
</dbReference>
<dbReference type="EMBL" id="UHDZ01000001">
    <property type="protein sequence ID" value="SUM73754.1"/>
    <property type="molecule type" value="Genomic_DNA"/>
</dbReference>
<evidence type="ECO:0000259" key="1">
    <source>
        <dbReference type="PROSITE" id="PS51186"/>
    </source>
</evidence>
<dbReference type="PROSITE" id="PS51186">
    <property type="entry name" value="GNAT"/>
    <property type="match status" value="1"/>
</dbReference>
<organism evidence="2 3">
    <name type="scientific">Staphylococcus saccharolyticus</name>
    <dbReference type="NCBI Taxonomy" id="33028"/>
    <lineage>
        <taxon>Bacteria</taxon>
        <taxon>Bacillati</taxon>
        <taxon>Bacillota</taxon>
        <taxon>Bacilli</taxon>
        <taxon>Bacillales</taxon>
        <taxon>Staphylococcaceae</taxon>
        <taxon>Staphylococcus</taxon>
    </lineage>
</organism>
<reference evidence="2 3" key="1">
    <citation type="submission" date="2018-06" db="EMBL/GenBank/DDBJ databases">
        <authorList>
            <consortium name="Pathogen Informatics"/>
            <person name="Doyle S."/>
        </authorList>
    </citation>
    <scope>NUCLEOTIDE SEQUENCE [LARGE SCALE GENOMIC DNA]</scope>
    <source>
        <strain evidence="2 3">NCTC11807</strain>
    </source>
</reference>
<dbReference type="GO" id="GO:0016747">
    <property type="term" value="F:acyltransferase activity, transferring groups other than amino-acyl groups"/>
    <property type="evidence" value="ECO:0007669"/>
    <property type="project" value="InterPro"/>
</dbReference>
<accession>A0A380H742</accession>